<proteinExistence type="predicted"/>
<sequence>MSPEFLAKVRKDFESSGLAEYEWDTFLKGYIACLKRFGGSK</sequence>
<accession>A0AAU7B949</accession>
<name>A0AAU7B949_9VIRU</name>
<evidence type="ECO:0000313" key="1">
    <source>
        <dbReference type="EMBL" id="XBC24062.1"/>
    </source>
</evidence>
<organism evidence="1">
    <name type="scientific">Pseudomonas phage BL5</name>
    <dbReference type="NCBI Taxonomy" id="3109218"/>
    <lineage>
        <taxon>Viruses</taxon>
    </lineage>
</organism>
<reference evidence="1" key="1">
    <citation type="submission" date="2024-05" db="EMBL/GenBank/DDBJ databases">
        <authorList>
            <person name="Mosharraf F.B."/>
            <person name="Rowell A."/>
            <person name="Christopher M."/>
            <person name="Bernard J."/>
            <person name="Rojas K."/>
            <person name="Bono L.M."/>
        </authorList>
    </citation>
    <scope>NUCLEOTIDE SEQUENCE</scope>
</reference>
<dbReference type="EMBL" id="PP791527">
    <property type="protein sequence ID" value="XBC24062.1"/>
    <property type="molecule type" value="Genomic_DNA"/>
</dbReference>
<protein>
    <submittedName>
        <fullName evidence="1">Uncharacterized protein</fullName>
    </submittedName>
</protein>